<dbReference type="Proteomes" id="UP000233769">
    <property type="component" value="Chromosome tk0001"/>
</dbReference>
<dbReference type="InterPro" id="IPR036614">
    <property type="entry name" value="RusA-like_sf"/>
</dbReference>
<dbReference type="Gene3D" id="3.30.1330.70">
    <property type="entry name" value="Holliday junction resolvase RusA"/>
    <property type="match status" value="1"/>
</dbReference>
<reference evidence="2" key="1">
    <citation type="submission" date="2017-10" db="EMBL/GenBank/DDBJ databases">
        <authorList>
            <person name="Regsiter A."/>
            <person name="William W."/>
        </authorList>
    </citation>
    <scope>NUCLEOTIDE SEQUENCE [LARGE SCALE GENOMIC DNA]</scope>
</reference>
<evidence type="ECO:0000313" key="1">
    <source>
        <dbReference type="EMBL" id="SOR27167.1"/>
    </source>
</evidence>
<dbReference type="SUPFAM" id="SSF103084">
    <property type="entry name" value="Holliday junction resolvase RusA"/>
    <property type="match status" value="1"/>
</dbReference>
<sequence>MARRSPSPRIVPSSAAVRRVVDEVTILLPIPPSANDLHDHAPGRPVRSKAYSAWIRDAGWRLLEQRPGRVPGAYILLLAVPETETKADLDNLSKATSDLLQAHGVIDNDRKARRVVLDWHREHAELAATVRAVPPGFLLESVSPIWPRSGALEAA</sequence>
<protein>
    <submittedName>
        <fullName evidence="1">Uncharacterized protein</fullName>
    </submittedName>
</protein>
<evidence type="ECO:0000313" key="2">
    <source>
        <dbReference type="Proteomes" id="UP000233769"/>
    </source>
</evidence>
<organism evidence="1 2">
    <name type="scientific">Methylorubrum extorquens</name>
    <name type="common">Methylobacterium dichloromethanicum</name>
    <name type="synonym">Methylobacterium extorquens</name>
    <dbReference type="NCBI Taxonomy" id="408"/>
    <lineage>
        <taxon>Bacteria</taxon>
        <taxon>Pseudomonadati</taxon>
        <taxon>Pseudomonadota</taxon>
        <taxon>Alphaproteobacteria</taxon>
        <taxon>Hyphomicrobiales</taxon>
        <taxon>Methylobacteriaceae</taxon>
        <taxon>Methylorubrum</taxon>
    </lineage>
</organism>
<accession>A0A2N9AII2</accession>
<dbReference type="GO" id="GO:0000287">
    <property type="term" value="F:magnesium ion binding"/>
    <property type="evidence" value="ECO:0007669"/>
    <property type="project" value="InterPro"/>
</dbReference>
<proteinExistence type="predicted"/>
<dbReference type="AlphaFoldDB" id="A0A2N9AII2"/>
<gene>
    <name evidence="1" type="ORF">TK0001_0565</name>
</gene>
<dbReference type="GO" id="GO:0006281">
    <property type="term" value="P:DNA repair"/>
    <property type="evidence" value="ECO:0007669"/>
    <property type="project" value="InterPro"/>
</dbReference>
<dbReference type="EMBL" id="LT962688">
    <property type="protein sequence ID" value="SOR27167.1"/>
    <property type="molecule type" value="Genomic_DNA"/>
</dbReference>
<dbReference type="GO" id="GO:0006310">
    <property type="term" value="P:DNA recombination"/>
    <property type="evidence" value="ECO:0007669"/>
    <property type="project" value="InterPro"/>
</dbReference>
<name>A0A2N9AII2_METEX</name>